<dbReference type="Pfam" id="PF00378">
    <property type="entry name" value="ECH_1"/>
    <property type="match status" value="1"/>
</dbReference>
<comment type="similarity">
    <text evidence="1">Belongs to the enoyl-CoA hydratase/isomerase family.</text>
</comment>
<dbReference type="PANTHER" id="PTHR43459:SF1">
    <property type="entry name" value="EG:BACN32G11.4 PROTEIN"/>
    <property type="match status" value="1"/>
</dbReference>
<gene>
    <name evidence="2" type="ORF">ACFPZN_08685</name>
</gene>
<dbReference type="InterPro" id="IPR001753">
    <property type="entry name" value="Enoyl-CoA_hydra/iso"/>
</dbReference>
<dbReference type="InterPro" id="IPR014748">
    <property type="entry name" value="Enoyl-CoA_hydra_C"/>
</dbReference>
<dbReference type="PANTHER" id="PTHR43459">
    <property type="entry name" value="ENOYL-COA HYDRATASE"/>
    <property type="match status" value="1"/>
</dbReference>
<dbReference type="Gene3D" id="3.90.226.10">
    <property type="entry name" value="2-enoyl-CoA Hydratase, Chain A, domain 1"/>
    <property type="match status" value="1"/>
</dbReference>
<dbReference type="InterPro" id="IPR029045">
    <property type="entry name" value="ClpP/crotonase-like_dom_sf"/>
</dbReference>
<evidence type="ECO:0000256" key="1">
    <source>
        <dbReference type="ARBA" id="ARBA00005254"/>
    </source>
</evidence>
<keyword evidence="3" id="KW-1185">Reference proteome</keyword>
<proteinExistence type="inferred from homology"/>
<name>A0ABW0ZT92_9ACTN</name>
<dbReference type="RefSeq" id="WP_378281301.1">
    <property type="nucleotide sequence ID" value="NZ_JBHSON010000009.1"/>
</dbReference>
<dbReference type="SUPFAM" id="SSF52096">
    <property type="entry name" value="ClpP/crotonase"/>
    <property type="match status" value="1"/>
</dbReference>
<evidence type="ECO:0000313" key="2">
    <source>
        <dbReference type="EMBL" id="MFC5745678.1"/>
    </source>
</evidence>
<dbReference type="Gene3D" id="1.10.12.10">
    <property type="entry name" value="Lyase 2-enoyl-coa Hydratase, Chain A, domain 2"/>
    <property type="match status" value="1"/>
</dbReference>
<sequence length="272" mass="29288">MTRYASMPGLDVETDDAGVLRLVLNVPGRRNALNDTSMEGLIGTLELASTDDRLRAVLLTGAGDDFCSGFDIIGRNKRGDDAPKPRTGSIQRRLPNQANRLIPLLLELQLPVVCAVRGWAVGIGAQLALVSDFTVAAEDAVFWYPFLRRGFTPDSGSTWLLPRVVGAGRARELLMLDRRFNGVEAAEWGIAHRAVPSAEVAGTAEELVARLAAGPTVALGLTKSLLAAAPGHDLRRHLADEAYAMELSSRSPDFREGMKAFAERRSPDFGGL</sequence>
<reference evidence="3" key="1">
    <citation type="journal article" date="2019" name="Int. J. Syst. Evol. Microbiol.">
        <title>The Global Catalogue of Microorganisms (GCM) 10K type strain sequencing project: providing services to taxonomists for standard genome sequencing and annotation.</title>
        <authorList>
            <consortium name="The Broad Institute Genomics Platform"/>
            <consortium name="The Broad Institute Genome Sequencing Center for Infectious Disease"/>
            <person name="Wu L."/>
            <person name="Ma J."/>
        </authorList>
    </citation>
    <scope>NUCLEOTIDE SEQUENCE [LARGE SCALE GENOMIC DNA]</scope>
    <source>
        <strain evidence="3">KCTC 42087</strain>
    </source>
</reference>
<protein>
    <submittedName>
        <fullName evidence="2">Enoyl-CoA hydratase/isomerase family protein</fullName>
    </submittedName>
</protein>
<dbReference type="EMBL" id="JBHSON010000009">
    <property type="protein sequence ID" value="MFC5745678.1"/>
    <property type="molecule type" value="Genomic_DNA"/>
</dbReference>
<dbReference type="Proteomes" id="UP001596074">
    <property type="component" value="Unassembled WGS sequence"/>
</dbReference>
<accession>A0ABW0ZT92</accession>
<dbReference type="CDD" id="cd06558">
    <property type="entry name" value="crotonase-like"/>
    <property type="match status" value="1"/>
</dbReference>
<comment type="caution">
    <text evidence="2">The sequence shown here is derived from an EMBL/GenBank/DDBJ whole genome shotgun (WGS) entry which is preliminary data.</text>
</comment>
<evidence type="ECO:0000313" key="3">
    <source>
        <dbReference type="Proteomes" id="UP001596074"/>
    </source>
</evidence>
<organism evidence="2 3">
    <name type="scientific">Actinomadura rugatobispora</name>
    <dbReference type="NCBI Taxonomy" id="1994"/>
    <lineage>
        <taxon>Bacteria</taxon>
        <taxon>Bacillati</taxon>
        <taxon>Actinomycetota</taxon>
        <taxon>Actinomycetes</taxon>
        <taxon>Streptosporangiales</taxon>
        <taxon>Thermomonosporaceae</taxon>
        <taxon>Actinomadura</taxon>
    </lineage>
</organism>